<sequence>MYIYSEHLTAPLKLIPREVPPKNLSCQQGDAQREEGADQKAGPRQASGF</sequence>
<evidence type="ECO:0000313" key="3">
    <source>
        <dbReference type="Proteomes" id="UP000239549"/>
    </source>
</evidence>
<comment type="caution">
    <text evidence="2">The sequence shown here is derived from an EMBL/GenBank/DDBJ whole genome shotgun (WGS) entry which is preliminary data.</text>
</comment>
<dbReference type="AlphaFoldDB" id="A0A2L2X7F9"/>
<protein>
    <submittedName>
        <fullName evidence="2">Uncharacterized protein</fullName>
    </submittedName>
</protein>
<accession>A0A2L2X7F9</accession>
<evidence type="ECO:0000256" key="1">
    <source>
        <dbReference type="SAM" id="MobiDB-lite"/>
    </source>
</evidence>
<name>A0A2L2X7F9_9FIRM</name>
<keyword evidence="3" id="KW-1185">Reference proteome</keyword>
<gene>
    <name evidence="2" type="ORF">DCCM_0318</name>
</gene>
<organism evidence="2 3">
    <name type="scientific">Desulfocucumis palustris</name>
    <dbReference type="NCBI Taxonomy" id="1898651"/>
    <lineage>
        <taxon>Bacteria</taxon>
        <taxon>Bacillati</taxon>
        <taxon>Bacillota</taxon>
        <taxon>Clostridia</taxon>
        <taxon>Eubacteriales</taxon>
        <taxon>Desulfocucumaceae</taxon>
        <taxon>Desulfocucumis</taxon>
    </lineage>
</organism>
<proteinExistence type="predicted"/>
<feature type="region of interest" description="Disordered" evidence="1">
    <location>
        <begin position="19"/>
        <end position="49"/>
    </location>
</feature>
<dbReference type="EMBL" id="BFAV01000018">
    <property type="protein sequence ID" value="GBF32127.1"/>
    <property type="molecule type" value="Genomic_DNA"/>
</dbReference>
<reference evidence="3" key="1">
    <citation type="submission" date="2018-02" db="EMBL/GenBank/DDBJ databases">
        <title>Genome sequence of Desulfocucumis palustris strain NAW-5.</title>
        <authorList>
            <person name="Watanabe M."/>
            <person name="Kojima H."/>
            <person name="Fukui M."/>
        </authorList>
    </citation>
    <scope>NUCLEOTIDE SEQUENCE [LARGE SCALE GENOMIC DNA]</scope>
    <source>
        <strain evidence="3">NAW-5</strain>
    </source>
</reference>
<evidence type="ECO:0000313" key="2">
    <source>
        <dbReference type="EMBL" id="GBF32127.1"/>
    </source>
</evidence>
<dbReference type="Proteomes" id="UP000239549">
    <property type="component" value="Unassembled WGS sequence"/>
</dbReference>